<evidence type="ECO:0000256" key="1">
    <source>
        <dbReference type="ARBA" id="ARBA00023015"/>
    </source>
</evidence>
<accession>A0A8T2J7R5</accession>
<feature type="compositionally biased region" description="Low complexity" evidence="5">
    <location>
        <begin position="555"/>
        <end position="565"/>
    </location>
</feature>
<feature type="compositionally biased region" description="Basic and acidic residues" evidence="5">
    <location>
        <begin position="214"/>
        <end position="238"/>
    </location>
</feature>
<reference evidence="7" key="1">
    <citation type="thesis" date="2020" institute="ProQuest LLC" country="789 East Eisenhower Parkway, Ann Arbor, MI, USA">
        <title>Comparative Genomics and Chromosome Evolution.</title>
        <authorList>
            <person name="Mudd A.B."/>
        </authorList>
    </citation>
    <scope>NUCLEOTIDE SEQUENCE</scope>
    <source>
        <strain evidence="7">Female2</strain>
        <tissue evidence="7">Blood</tissue>
    </source>
</reference>
<keyword evidence="8" id="KW-1185">Reference proteome</keyword>
<evidence type="ECO:0000256" key="4">
    <source>
        <dbReference type="PROSITE-ProRule" id="PRU00089"/>
    </source>
</evidence>
<feature type="region of interest" description="Disordered" evidence="5">
    <location>
        <begin position="441"/>
        <end position="470"/>
    </location>
</feature>
<comment type="subcellular location">
    <subcellularLocation>
        <location evidence="4">Nucleus</location>
    </subcellularLocation>
</comment>
<dbReference type="GO" id="GO:0003700">
    <property type="term" value="F:DNA-binding transcription factor activity"/>
    <property type="evidence" value="ECO:0007669"/>
    <property type="project" value="InterPro"/>
</dbReference>
<dbReference type="AlphaFoldDB" id="A0A8T2J7R5"/>
<dbReference type="PROSITE" id="PS50039">
    <property type="entry name" value="FORK_HEAD_3"/>
    <property type="match status" value="1"/>
</dbReference>
<feature type="compositionally biased region" description="Basic and acidic residues" evidence="5">
    <location>
        <begin position="29"/>
        <end position="42"/>
    </location>
</feature>
<evidence type="ECO:0000256" key="2">
    <source>
        <dbReference type="ARBA" id="ARBA00023125"/>
    </source>
</evidence>
<evidence type="ECO:0000259" key="6">
    <source>
        <dbReference type="PROSITE" id="PS50039"/>
    </source>
</evidence>
<dbReference type="Proteomes" id="UP000812440">
    <property type="component" value="Chromosome 3"/>
</dbReference>
<feature type="domain" description="Fork-head" evidence="6">
    <location>
        <begin position="262"/>
        <end position="363"/>
    </location>
</feature>
<feature type="compositionally biased region" description="Polar residues" evidence="5">
    <location>
        <begin position="57"/>
        <end position="71"/>
    </location>
</feature>
<dbReference type="PANTHER" id="PTHR46878:SF1">
    <property type="entry name" value="FORKHEAD BOX PROTEIN M1"/>
    <property type="match status" value="1"/>
</dbReference>
<dbReference type="EMBL" id="JAACNH010000006">
    <property type="protein sequence ID" value="KAG8438476.1"/>
    <property type="molecule type" value="Genomic_DNA"/>
</dbReference>
<feature type="region of interest" description="Disordered" evidence="5">
    <location>
        <begin position="551"/>
        <end position="578"/>
    </location>
</feature>
<evidence type="ECO:0000256" key="5">
    <source>
        <dbReference type="SAM" id="MobiDB-lite"/>
    </source>
</evidence>
<comment type="caution">
    <text evidence="7">The sequence shown here is derived from an EMBL/GenBank/DDBJ whole genome shotgun (WGS) entry which is preliminary data.</text>
</comment>
<dbReference type="Pfam" id="PF00250">
    <property type="entry name" value="Forkhead"/>
    <property type="match status" value="1"/>
</dbReference>
<keyword evidence="4" id="KW-0539">Nucleus</keyword>
<dbReference type="GO" id="GO:0000977">
    <property type="term" value="F:RNA polymerase II transcription regulatory region sequence-specific DNA binding"/>
    <property type="evidence" value="ECO:0007669"/>
    <property type="project" value="TreeGrafter"/>
</dbReference>
<dbReference type="GO" id="GO:0042127">
    <property type="term" value="P:regulation of cell population proliferation"/>
    <property type="evidence" value="ECO:0007669"/>
    <property type="project" value="TreeGrafter"/>
</dbReference>
<evidence type="ECO:0000313" key="8">
    <source>
        <dbReference type="Proteomes" id="UP000812440"/>
    </source>
</evidence>
<dbReference type="GO" id="GO:0000086">
    <property type="term" value="P:G2/M transition of mitotic cell cycle"/>
    <property type="evidence" value="ECO:0007669"/>
    <property type="project" value="InterPro"/>
</dbReference>
<dbReference type="InterPro" id="IPR036388">
    <property type="entry name" value="WH-like_DNA-bd_sf"/>
</dbReference>
<keyword evidence="3" id="KW-0804">Transcription</keyword>
<dbReference type="SUPFAM" id="SSF46785">
    <property type="entry name" value="Winged helix' DNA-binding domain"/>
    <property type="match status" value="1"/>
</dbReference>
<feature type="region of interest" description="Disordered" evidence="5">
    <location>
        <begin position="1"/>
        <end position="83"/>
    </location>
</feature>
<dbReference type="Gene3D" id="1.10.10.10">
    <property type="entry name" value="Winged helix-like DNA-binding domain superfamily/Winged helix DNA-binding domain"/>
    <property type="match status" value="1"/>
</dbReference>
<feature type="region of interest" description="Disordered" evidence="5">
    <location>
        <begin position="210"/>
        <end position="239"/>
    </location>
</feature>
<evidence type="ECO:0000313" key="7">
    <source>
        <dbReference type="EMBL" id="KAG8438476.1"/>
    </source>
</evidence>
<dbReference type="PANTHER" id="PTHR46878">
    <property type="entry name" value="FORKHEAD BOX PROTEIN M1"/>
    <property type="match status" value="1"/>
</dbReference>
<dbReference type="InterPro" id="IPR042839">
    <property type="entry name" value="FOXM1"/>
</dbReference>
<name>A0A8T2J7R5_9PIPI</name>
<protein>
    <recommendedName>
        <fullName evidence="6">Fork-head domain-containing protein</fullName>
    </recommendedName>
</protein>
<feature type="DNA-binding region" description="Fork-head" evidence="4">
    <location>
        <begin position="262"/>
        <end position="363"/>
    </location>
</feature>
<dbReference type="GO" id="GO:0006357">
    <property type="term" value="P:regulation of transcription by RNA polymerase II"/>
    <property type="evidence" value="ECO:0007669"/>
    <property type="project" value="TreeGrafter"/>
</dbReference>
<dbReference type="OrthoDB" id="5954824at2759"/>
<gene>
    <name evidence="7" type="ORF">GDO86_004880</name>
</gene>
<dbReference type="GO" id="GO:0005634">
    <property type="term" value="C:nucleus"/>
    <property type="evidence" value="ECO:0007669"/>
    <property type="project" value="UniProtKB-SubCell"/>
</dbReference>
<dbReference type="InterPro" id="IPR036390">
    <property type="entry name" value="WH_DNA-bd_sf"/>
</dbReference>
<keyword evidence="2 4" id="KW-0238">DNA-binding</keyword>
<proteinExistence type="predicted"/>
<dbReference type="SMART" id="SM00339">
    <property type="entry name" value="FH"/>
    <property type="match status" value="1"/>
</dbReference>
<dbReference type="InterPro" id="IPR001766">
    <property type="entry name" value="Fork_head_dom"/>
</dbReference>
<evidence type="ECO:0000256" key="3">
    <source>
        <dbReference type="ARBA" id="ARBA00023163"/>
    </source>
</evidence>
<organism evidence="7 8">
    <name type="scientific">Hymenochirus boettgeri</name>
    <name type="common">Congo dwarf clawed frog</name>
    <dbReference type="NCBI Taxonomy" id="247094"/>
    <lineage>
        <taxon>Eukaryota</taxon>
        <taxon>Metazoa</taxon>
        <taxon>Chordata</taxon>
        <taxon>Craniata</taxon>
        <taxon>Vertebrata</taxon>
        <taxon>Euteleostomi</taxon>
        <taxon>Amphibia</taxon>
        <taxon>Batrachia</taxon>
        <taxon>Anura</taxon>
        <taxon>Pipoidea</taxon>
        <taxon>Pipidae</taxon>
        <taxon>Pipinae</taxon>
        <taxon>Hymenochirus</taxon>
    </lineage>
</organism>
<sequence>MRSSPRRPLILKRRKLTLPPQDATCGAETPDHSKAPVRETLDPNKPSQTHGVECPPSENTAHGTGNLQTTDLGKDNGDVGPLKHSLPPKAAAHGNDFLAEGMSGFPSGIRIMGHPTMSDTQIVVIPPQSDVQSIIQALTARGKENGGPNKYIIISSDSPSHTGNPENQTTCLTKKHSLGISNKASHPQAEQLNASLSNIQWLGDMSSDSLGPCIKEESEKENQPPEAESTKMEDERRVSLSSNGLSPFLSVPLLLHGPHSVLQSTAPRKRMTLKDIYTWIEDHFPYFKQVAKPGWKVRGRSSNETHKLLRHNLSLHDMFVRETITNNKISYWTIHPQANRCLTLDQVVKVKIGLELEIIRKKKLISDITKSRQNVVMASSKALESLPYESGPSDSQRSSKRVKIAPKVSVVLICFTFVMKEEQEVLDPNCELAIQCKRVHSSRRKQQLGPPRSEEPELVLPDTSASDSGLDTEFSFLQDTQMQGSLPHNAQDGSSHLTHNGVSTFTQWETSLFTQSCPSQLTLDGPLQHTQDSPIQLTQDEDCAFKTPIKERFSKPPSSSTPSKPMEAGSLHPWESETFPPRDPVLDFSPVRLPHGTALTPFKDSFGTLSFGDTPFKDLPIFGSPQNLLGTGPLGTGSLLEGLVLDTIDESLSKILLDISFSGLEEDHGLGVDGCVLEPVLPEFR</sequence>
<keyword evidence="1" id="KW-0805">Transcription regulation</keyword>